<dbReference type="GO" id="GO:0000182">
    <property type="term" value="F:rDNA binding"/>
    <property type="evidence" value="ECO:0007669"/>
    <property type="project" value="TreeGrafter"/>
</dbReference>
<keyword evidence="6" id="KW-1185">Reference proteome</keyword>
<evidence type="ECO:0000256" key="1">
    <source>
        <dbReference type="ARBA" id="ARBA00004123"/>
    </source>
</evidence>
<dbReference type="GO" id="GO:0005730">
    <property type="term" value="C:nucleolus"/>
    <property type="evidence" value="ECO:0007669"/>
    <property type="project" value="InterPro"/>
</dbReference>
<protein>
    <recommendedName>
        <fullName evidence="7">Myb-binding protein 1A-like protein</fullName>
    </recommendedName>
</protein>
<comment type="similarity">
    <text evidence="2">Belongs to the MYBBP1A family.</text>
</comment>
<name>A0A9Q3CZG3_9BASI</name>
<accession>A0A9Q3CZG3</accession>
<evidence type="ECO:0000256" key="3">
    <source>
        <dbReference type="ARBA" id="ARBA00023242"/>
    </source>
</evidence>
<comment type="subcellular location">
    <subcellularLocation>
        <location evidence="1">Nucleus</location>
    </subcellularLocation>
</comment>
<reference evidence="5" key="1">
    <citation type="submission" date="2021-03" db="EMBL/GenBank/DDBJ databases">
        <title>Draft genome sequence of rust myrtle Austropuccinia psidii MF-1, a brazilian biotype.</title>
        <authorList>
            <person name="Quecine M.C."/>
            <person name="Pachon D.M.R."/>
            <person name="Bonatelli M.L."/>
            <person name="Correr F.H."/>
            <person name="Franceschini L.M."/>
            <person name="Leite T.F."/>
            <person name="Margarido G.R.A."/>
            <person name="Almeida C.A."/>
            <person name="Ferrarezi J.A."/>
            <person name="Labate C.A."/>
        </authorList>
    </citation>
    <scope>NUCLEOTIDE SEQUENCE</scope>
    <source>
        <strain evidence="5">MF-1</strain>
    </source>
</reference>
<dbReference type="GO" id="GO:0006355">
    <property type="term" value="P:regulation of DNA-templated transcription"/>
    <property type="evidence" value="ECO:0007669"/>
    <property type="project" value="InterPro"/>
</dbReference>
<dbReference type="OrthoDB" id="342531at2759"/>
<gene>
    <name evidence="5" type="ORF">O181_032330</name>
</gene>
<dbReference type="PANTHER" id="PTHR13213">
    <property type="entry name" value="MYB-BINDING PROTEIN 1A FAMILY MEMBER"/>
    <property type="match status" value="1"/>
</dbReference>
<comment type="caution">
    <text evidence="5">The sequence shown here is derived from an EMBL/GenBank/DDBJ whole genome shotgun (WGS) entry which is preliminary data.</text>
</comment>
<feature type="region of interest" description="Disordered" evidence="4">
    <location>
        <begin position="800"/>
        <end position="841"/>
    </location>
</feature>
<evidence type="ECO:0000313" key="5">
    <source>
        <dbReference type="EMBL" id="MBW0492615.1"/>
    </source>
</evidence>
<dbReference type="Proteomes" id="UP000765509">
    <property type="component" value="Unassembled WGS sequence"/>
</dbReference>
<dbReference type="SUPFAM" id="SSF48371">
    <property type="entry name" value="ARM repeat"/>
    <property type="match status" value="1"/>
</dbReference>
<proteinExistence type="inferred from homology"/>
<dbReference type="InterPro" id="IPR016024">
    <property type="entry name" value="ARM-type_fold"/>
</dbReference>
<organism evidence="5 6">
    <name type="scientific">Austropuccinia psidii MF-1</name>
    <dbReference type="NCBI Taxonomy" id="1389203"/>
    <lineage>
        <taxon>Eukaryota</taxon>
        <taxon>Fungi</taxon>
        <taxon>Dikarya</taxon>
        <taxon>Basidiomycota</taxon>
        <taxon>Pucciniomycotina</taxon>
        <taxon>Pucciniomycetes</taxon>
        <taxon>Pucciniales</taxon>
        <taxon>Sphaerophragmiaceae</taxon>
        <taxon>Austropuccinia</taxon>
    </lineage>
</organism>
<dbReference type="Pfam" id="PF04931">
    <property type="entry name" value="DNA_pol_phi"/>
    <property type="match status" value="1"/>
</dbReference>
<sequence length="1285" mass="142974">MCQLPYPMFSGGQRSAAPYHTASWLAGLAIGFVRWLPWQQSVRMSAHIMTCFGTLSSSRIDERVSAAAAIVSHLLQLQQSVAVDGSLDQAGCSGSADFDYTLKRLVRGLASPTPGARLGFSVALCEILTRFPQLSPETVFELIISTTPIQATFKPSEERDSLFGRLFGIKCIIQSGSLFAKRLETGEKEFFTSYANLFKKIVDELCSLMYRSSWFAESVGSVLVSGLAFRLLNQPDLFPWKSEALNYLAHQILIESKPWTLEKLSLAILLQQYSVKLDWKAILSSHFPNPVILSKENYDALFQMLSAVDKTQPTPSGVDTKSESSELPVRPHFIHGLLISACKSAASFEVTDLYIRLLEDYYFIEVAPVSRKSHGFLILIDLLQSDQIEDKFKPACLTPKCVHTLSVQLAFQDCLLHKMAKSVVSTLITQAEKSKNQESSLAKGFATQLRAAAPHFHHSSHTKLFDSLAAQMSSLDLELWVRELVTTFLQGSPIWSKTPLEPLGDDLDSQRTVGKFRQHVLSQLCNIIHSRTMPYNKSCATIILHCLISCAFFGKIPPDHSEIFQNSPKNCQESFNGASVEANNLATPLLPSLREFCKAKLYSCLTDLMARPSRRSDTKKPRSKLSTSIDSSQIKGLGIAIEIIQKHSAKPNLNKGGEIAKWKKAMRKTLLRIREQATNSNFANSRKNQSLVLLSETILLMSYDDQEGLEEALPLIEQLEKDINILLPLDETCKATGTSSPLGPVVANLIEILLFLLSWPVGFFRVVVEEIFDSFSDCMGLESIQSILNLLIPPEALEDDVGDDCSVGPEQNNSQNSDDHECSQSDDSDTTSDSETVNGSVDSEFRNEVAMALGHALAKEEELGDGSDKESELLDDDEMLALDSNLAALFQKQTGKKAAQAQNTQDLHLRMKLLDLVGKFVKLQPRTPILARLIQPLLDLIQKADPNEEVMKTKAFQILGEVVRIPCRLSSVNQLHPTELISATDFSAIAAAVHRIAQSTDVAQLADLCAKCNMWLAYMTQSESKGFLIENETHKALQELVNIHKQSLQNFCFKRVSKFRPPFFSQTVKRSPAFAWLLRSELLQLALEPAPIKPYRRQQMFNFLSTLLGVYPSKAAWVSNSCEDFPDFLNTLQDNLLSTLRATITSSSTEKEGLNDQGTWLVCIKELSKILVNTLRRNLKIIPDKTKVLATSPTANIRALLEESKQLQSSPHSEVINKCLQQLVSLTQISSDNQDLKAVKIKNKRKLGKSQEEEPEDNNQLASVLATDNVIGEQKSKKSTKRHKT</sequence>
<keyword evidence="3" id="KW-0539">Nucleus</keyword>
<evidence type="ECO:0000256" key="4">
    <source>
        <dbReference type="SAM" id="MobiDB-lite"/>
    </source>
</evidence>
<evidence type="ECO:0000313" key="6">
    <source>
        <dbReference type="Proteomes" id="UP000765509"/>
    </source>
</evidence>
<dbReference type="EMBL" id="AVOT02011675">
    <property type="protein sequence ID" value="MBW0492615.1"/>
    <property type="molecule type" value="Genomic_DNA"/>
</dbReference>
<feature type="region of interest" description="Disordered" evidence="4">
    <location>
        <begin position="1244"/>
        <end position="1285"/>
    </location>
</feature>
<dbReference type="InterPro" id="IPR007015">
    <property type="entry name" value="DNA_pol_V/MYBBP1A"/>
</dbReference>
<evidence type="ECO:0008006" key="7">
    <source>
        <dbReference type="Google" id="ProtNLM"/>
    </source>
</evidence>
<evidence type="ECO:0000256" key="2">
    <source>
        <dbReference type="ARBA" id="ARBA00006809"/>
    </source>
</evidence>
<dbReference type="PANTHER" id="PTHR13213:SF2">
    <property type="entry name" value="MYB-BINDING PROTEIN 1A"/>
    <property type="match status" value="1"/>
</dbReference>